<evidence type="ECO:0000256" key="6">
    <source>
        <dbReference type="ARBA" id="ARBA00022989"/>
    </source>
</evidence>
<dbReference type="Proteomes" id="UP000294555">
    <property type="component" value="Unassembled WGS sequence"/>
</dbReference>
<evidence type="ECO:0000259" key="10">
    <source>
        <dbReference type="PROSITE" id="PS50928"/>
    </source>
</evidence>
<evidence type="ECO:0000256" key="2">
    <source>
        <dbReference type="ARBA" id="ARBA00022448"/>
    </source>
</evidence>
<keyword evidence="12" id="KW-1185">Reference proteome</keyword>
<feature type="transmembrane region" description="Helical" evidence="9">
    <location>
        <begin position="12"/>
        <end position="31"/>
    </location>
</feature>
<keyword evidence="3" id="KW-1003">Cell membrane</keyword>
<dbReference type="CDD" id="cd06261">
    <property type="entry name" value="TM_PBP2"/>
    <property type="match status" value="1"/>
</dbReference>
<evidence type="ECO:0000256" key="5">
    <source>
        <dbReference type="ARBA" id="ARBA00022692"/>
    </source>
</evidence>
<feature type="domain" description="ABC transmembrane type-1" evidence="10">
    <location>
        <begin position="96"/>
        <end position="297"/>
    </location>
</feature>
<protein>
    <submittedName>
        <fullName evidence="11">Peptide/nickel transport system permease protein</fullName>
    </submittedName>
</protein>
<evidence type="ECO:0000256" key="9">
    <source>
        <dbReference type="RuleBase" id="RU363032"/>
    </source>
</evidence>
<keyword evidence="2 9" id="KW-0813">Transport</keyword>
<dbReference type="SUPFAM" id="SSF161098">
    <property type="entry name" value="MetI-like"/>
    <property type="match status" value="1"/>
</dbReference>
<feature type="transmembrane region" description="Helical" evidence="9">
    <location>
        <begin position="102"/>
        <end position="123"/>
    </location>
</feature>
<evidence type="ECO:0000313" key="12">
    <source>
        <dbReference type="Proteomes" id="UP000294555"/>
    </source>
</evidence>
<keyword evidence="6 9" id="KW-1133">Transmembrane helix</keyword>
<sequence>MMLLFLSRRLGHALLILLGVTLISYLLLFMLPADPARQIAGRSATPEVVASIRHQLGLDLPFYRQYLHYLFDLLHGNLGRSFIQRSQVSELISSRIGPSLQLMAAGIGCELAIGITLGTLAALRRDGLADKILMALSFIGVSAPQFIAAMLFLYLFAAVLNWFPMGGYGGFSHIALPALTLGILGSGWYSRMLRSSMIDVLHQDFIRTARAKGLSRARVVCRHVLPNAILPLIPMIGIDIGIFLGGLVVVESVFGWPGIGQLAWQAIQQVDIPVIVGVTTVSAVAIVLGNLLADLILPWVDPRIDVKKQR</sequence>
<dbReference type="PANTHER" id="PTHR43163:SF6">
    <property type="entry name" value="DIPEPTIDE TRANSPORT SYSTEM PERMEASE PROTEIN DPPB-RELATED"/>
    <property type="match status" value="1"/>
</dbReference>
<comment type="subcellular location">
    <subcellularLocation>
        <location evidence="1">Cell inner membrane</location>
        <topology evidence="1">Multi-pass membrane protein</topology>
    </subcellularLocation>
    <subcellularLocation>
        <location evidence="9">Cell membrane</location>
        <topology evidence="9">Multi-pass membrane protein</topology>
    </subcellularLocation>
</comment>
<dbReference type="GO" id="GO:0005886">
    <property type="term" value="C:plasma membrane"/>
    <property type="evidence" value="ECO:0007669"/>
    <property type="project" value="UniProtKB-SubCell"/>
</dbReference>
<comment type="caution">
    <text evidence="11">The sequence shown here is derived from an EMBL/GenBank/DDBJ whole genome shotgun (WGS) entry which is preliminary data.</text>
</comment>
<dbReference type="AlphaFoldDB" id="A0A4R1N768"/>
<evidence type="ECO:0000256" key="3">
    <source>
        <dbReference type="ARBA" id="ARBA00022475"/>
    </source>
</evidence>
<dbReference type="Gene3D" id="1.10.3720.10">
    <property type="entry name" value="MetI-like"/>
    <property type="match status" value="1"/>
</dbReference>
<feature type="transmembrane region" description="Helical" evidence="9">
    <location>
        <begin position="135"/>
        <end position="156"/>
    </location>
</feature>
<evidence type="ECO:0000313" key="11">
    <source>
        <dbReference type="EMBL" id="TCL03105.1"/>
    </source>
</evidence>
<dbReference type="GO" id="GO:0055085">
    <property type="term" value="P:transmembrane transport"/>
    <property type="evidence" value="ECO:0007669"/>
    <property type="project" value="InterPro"/>
</dbReference>
<comment type="similarity">
    <text evidence="8">Belongs to the binding-protein-dependent transport system permease family. OppBC subfamily.</text>
</comment>
<feature type="transmembrane region" description="Helical" evidence="9">
    <location>
        <begin position="168"/>
        <end position="189"/>
    </location>
</feature>
<proteinExistence type="inferred from homology"/>
<dbReference type="InterPro" id="IPR035906">
    <property type="entry name" value="MetI-like_sf"/>
</dbReference>
<evidence type="ECO:0000256" key="8">
    <source>
        <dbReference type="ARBA" id="ARBA00024202"/>
    </source>
</evidence>
<keyword evidence="7 9" id="KW-0472">Membrane</keyword>
<reference evidence="11 12" key="1">
    <citation type="submission" date="2019-02" db="EMBL/GenBank/DDBJ databases">
        <title>Investigation of anaerobic lignin degradation for improved lignocellulosic biofuels.</title>
        <authorList>
            <person name="Deangelis K."/>
        </authorList>
    </citation>
    <scope>NUCLEOTIDE SEQUENCE [LARGE SCALE GENOMIC DNA]</scope>
    <source>
        <strain evidence="11 12">159R</strain>
    </source>
</reference>
<gene>
    <name evidence="11" type="ORF">EZJ58_1147</name>
</gene>
<evidence type="ECO:0000256" key="4">
    <source>
        <dbReference type="ARBA" id="ARBA00022519"/>
    </source>
</evidence>
<dbReference type="InterPro" id="IPR045621">
    <property type="entry name" value="BPD_transp_1_N"/>
</dbReference>
<keyword evidence="4" id="KW-0997">Cell inner membrane</keyword>
<evidence type="ECO:0000256" key="7">
    <source>
        <dbReference type="ARBA" id="ARBA00023136"/>
    </source>
</evidence>
<feature type="transmembrane region" description="Helical" evidence="9">
    <location>
        <begin position="274"/>
        <end position="300"/>
    </location>
</feature>
<dbReference type="PROSITE" id="PS50928">
    <property type="entry name" value="ABC_TM1"/>
    <property type="match status" value="1"/>
</dbReference>
<organism evidence="11 12">
    <name type="scientific">Sodalis ligni</name>
    <dbReference type="NCBI Taxonomy" id="2697027"/>
    <lineage>
        <taxon>Bacteria</taxon>
        <taxon>Pseudomonadati</taxon>
        <taxon>Pseudomonadota</taxon>
        <taxon>Gammaproteobacteria</taxon>
        <taxon>Enterobacterales</taxon>
        <taxon>Bruguierivoracaceae</taxon>
        <taxon>Sodalis</taxon>
    </lineage>
</organism>
<evidence type="ECO:0000256" key="1">
    <source>
        <dbReference type="ARBA" id="ARBA00004429"/>
    </source>
</evidence>
<dbReference type="Pfam" id="PF00528">
    <property type="entry name" value="BPD_transp_1"/>
    <property type="match status" value="1"/>
</dbReference>
<dbReference type="EMBL" id="SJOI01000001">
    <property type="protein sequence ID" value="TCL03105.1"/>
    <property type="molecule type" value="Genomic_DNA"/>
</dbReference>
<name>A0A4R1N768_9GAMM</name>
<feature type="transmembrane region" description="Helical" evidence="9">
    <location>
        <begin position="232"/>
        <end position="254"/>
    </location>
</feature>
<dbReference type="InterPro" id="IPR000515">
    <property type="entry name" value="MetI-like"/>
</dbReference>
<keyword evidence="5 9" id="KW-0812">Transmembrane</keyword>
<accession>A0A4R1N768</accession>
<dbReference type="PANTHER" id="PTHR43163">
    <property type="entry name" value="DIPEPTIDE TRANSPORT SYSTEM PERMEASE PROTEIN DPPB-RELATED"/>
    <property type="match status" value="1"/>
</dbReference>
<dbReference type="Pfam" id="PF19300">
    <property type="entry name" value="BPD_transp_1_N"/>
    <property type="match status" value="1"/>
</dbReference>